<protein>
    <submittedName>
        <fullName evidence="7">Spindolin-related protein</fullName>
    </submittedName>
</protein>
<dbReference type="SUPFAM" id="SSF81296">
    <property type="entry name" value="E set domains"/>
    <property type="match status" value="1"/>
</dbReference>
<dbReference type="PANTHER" id="PTHR34823">
    <property type="entry name" value="GLCNAC-BINDING PROTEIN A"/>
    <property type="match status" value="1"/>
</dbReference>
<dbReference type="InterPro" id="IPR051024">
    <property type="entry name" value="GlcNAc_Chitin_IntDeg"/>
</dbReference>
<dbReference type="Pfam" id="PF03067">
    <property type="entry name" value="LPMO_10"/>
    <property type="match status" value="1"/>
</dbReference>
<dbReference type="InterPro" id="IPR004302">
    <property type="entry name" value="Cellulose/chitin-bd_N"/>
</dbReference>
<accession>A0A3Q0L029</accession>
<feature type="chain" id="PRO_5018008894" evidence="5">
    <location>
        <begin position="34"/>
        <end position="401"/>
    </location>
</feature>
<keyword evidence="4" id="KW-0378">Hydrolase</keyword>
<keyword evidence="2" id="KW-0147">Chitin-binding</keyword>
<dbReference type="SUPFAM" id="SSF51055">
    <property type="entry name" value="Carbohydrate binding domain"/>
    <property type="match status" value="1"/>
</dbReference>
<evidence type="ECO:0000259" key="6">
    <source>
        <dbReference type="SMART" id="SM00495"/>
    </source>
</evidence>
<dbReference type="SMART" id="SM00495">
    <property type="entry name" value="ChtBD3"/>
    <property type="match status" value="1"/>
</dbReference>
<keyword evidence="3 5" id="KW-0732">Signal</keyword>
<dbReference type="InterPro" id="IPR003610">
    <property type="entry name" value="CBM5/12"/>
</dbReference>
<feature type="domain" description="Chitin-binding type-3" evidence="6">
    <location>
        <begin position="358"/>
        <end position="401"/>
    </location>
</feature>
<dbReference type="Gene3D" id="2.70.50.50">
    <property type="entry name" value="chitin-binding protein cbp21"/>
    <property type="match status" value="1"/>
</dbReference>
<dbReference type="InterPro" id="IPR041029">
    <property type="entry name" value="GbpA_2"/>
</dbReference>
<dbReference type="CDD" id="cd12215">
    <property type="entry name" value="ChiC_BD"/>
    <property type="match status" value="1"/>
</dbReference>
<dbReference type="Gene3D" id="2.10.10.20">
    <property type="entry name" value="Carbohydrate-binding module superfamily 5/12"/>
    <property type="match status" value="1"/>
</dbReference>
<dbReference type="PANTHER" id="PTHR34823:SF1">
    <property type="entry name" value="CHITIN-BINDING TYPE-4 DOMAIN-CONTAINING PROTEIN"/>
    <property type="match status" value="1"/>
</dbReference>
<dbReference type="KEGG" id="vvu:VV2_1258"/>
<dbReference type="GO" id="GO:0008061">
    <property type="term" value="F:chitin binding"/>
    <property type="evidence" value="ECO:0007669"/>
    <property type="project" value="UniProtKB-KW"/>
</dbReference>
<dbReference type="Pfam" id="PF02839">
    <property type="entry name" value="CBM_5_12"/>
    <property type="match status" value="1"/>
</dbReference>
<dbReference type="GO" id="GO:0005975">
    <property type="term" value="P:carbohydrate metabolic process"/>
    <property type="evidence" value="ECO:0007669"/>
    <property type="project" value="InterPro"/>
</dbReference>
<dbReference type="Gene3D" id="3.30.70.2150">
    <property type="match status" value="1"/>
</dbReference>
<evidence type="ECO:0000256" key="5">
    <source>
        <dbReference type="SAM" id="SignalP"/>
    </source>
</evidence>
<dbReference type="GO" id="GO:0005576">
    <property type="term" value="C:extracellular region"/>
    <property type="evidence" value="ECO:0007669"/>
    <property type="project" value="InterPro"/>
</dbReference>
<name>A0A3Q0L029_VIBVU</name>
<dbReference type="GO" id="GO:0030246">
    <property type="term" value="F:carbohydrate binding"/>
    <property type="evidence" value="ECO:0007669"/>
    <property type="project" value="InterPro"/>
</dbReference>
<dbReference type="EMBL" id="AE016796">
    <property type="protein sequence ID" value="AAO08152.2"/>
    <property type="molecule type" value="Genomic_DNA"/>
</dbReference>
<organism evidence="7 8">
    <name type="scientific">Vibrio vulnificus (strain CMCP6)</name>
    <dbReference type="NCBI Taxonomy" id="216895"/>
    <lineage>
        <taxon>Bacteria</taxon>
        <taxon>Pseudomonadati</taxon>
        <taxon>Pseudomonadota</taxon>
        <taxon>Gammaproteobacteria</taxon>
        <taxon>Vibrionales</taxon>
        <taxon>Vibrionaceae</taxon>
        <taxon>Vibrio</taxon>
    </lineage>
</organism>
<evidence type="ECO:0000256" key="2">
    <source>
        <dbReference type="ARBA" id="ARBA00022669"/>
    </source>
</evidence>
<evidence type="ECO:0000256" key="3">
    <source>
        <dbReference type="ARBA" id="ARBA00022729"/>
    </source>
</evidence>
<reference evidence="7 8" key="3">
    <citation type="journal article" date="2011" name="Mol. Syst. Biol.">
        <title>Integrative genome-scale metabolic analysis of Vibrio vulnificus for drug targeting and discovery.</title>
        <authorList>
            <person name="Kim H.U."/>
            <person name="Kim S.Y."/>
            <person name="Jeong H."/>
            <person name="Kim T.Y."/>
            <person name="Kim J.J."/>
            <person name="Choy H.E."/>
            <person name="Yi K.Y."/>
            <person name="Rhee J.H."/>
            <person name="Lee S.Y."/>
        </authorList>
    </citation>
    <scope>NUCLEOTIDE SEQUENCE [LARGE SCALE GENOMIC DNA]</scope>
    <source>
        <strain evidence="7 8">CMCP6</strain>
    </source>
</reference>
<reference evidence="8" key="1">
    <citation type="submission" date="2002-12" db="EMBL/GenBank/DDBJ databases">
        <title>Complete genome sequence of Vibrio vulnificus CMCP6.</title>
        <authorList>
            <person name="Rhee J.H."/>
            <person name="Kim S.Y."/>
            <person name="Chung S.S."/>
            <person name="Kim J.J."/>
            <person name="Moon Y.H."/>
            <person name="Jeong H."/>
            <person name="Choy H.E."/>
        </authorList>
    </citation>
    <scope>NUCLEOTIDE SEQUENCE [LARGE SCALE GENOMIC DNA]</scope>
    <source>
        <strain evidence="8">CMCP6</strain>
    </source>
</reference>
<reference evidence="7 8" key="2">
    <citation type="journal article" date="2003" name="Infect. Immun.">
        <title>Characterization and pathogenic significance of Vibrio vulnificus antigens preferentially expressed in septicemic patients.</title>
        <authorList>
            <person name="Kim Y.R."/>
            <person name="Lee S.E."/>
            <person name="Kim C.M."/>
            <person name="Kim S.Y."/>
            <person name="Shin E.K."/>
            <person name="Shin D.H."/>
            <person name="Chung S.S."/>
            <person name="Choy H.E."/>
            <person name="Progulske-Fox A."/>
            <person name="Hillman J.D."/>
            <person name="Handfield M."/>
            <person name="Rhee J.H."/>
        </authorList>
    </citation>
    <scope>NUCLEOTIDE SEQUENCE [LARGE SCALE GENOMIC DNA]</scope>
    <source>
        <strain evidence="7 8">CMCP6</strain>
    </source>
</reference>
<evidence type="ECO:0000256" key="1">
    <source>
        <dbReference type="ARBA" id="ARBA00022525"/>
    </source>
</evidence>
<dbReference type="InterPro" id="IPR014756">
    <property type="entry name" value="Ig_E-set"/>
</dbReference>
<feature type="signal peptide" evidence="5">
    <location>
        <begin position="1"/>
        <end position="33"/>
    </location>
</feature>
<keyword evidence="1" id="KW-0964">Secreted</keyword>
<dbReference type="GO" id="GO:0004553">
    <property type="term" value="F:hydrolase activity, hydrolyzing O-glycosyl compounds"/>
    <property type="evidence" value="ECO:0007669"/>
    <property type="project" value="InterPro"/>
</dbReference>
<proteinExistence type="predicted"/>
<evidence type="ECO:0000313" key="8">
    <source>
        <dbReference type="Proteomes" id="UP000002275"/>
    </source>
</evidence>
<evidence type="ECO:0000313" key="7">
    <source>
        <dbReference type="EMBL" id="AAO08152.2"/>
    </source>
</evidence>
<dbReference type="Pfam" id="PF18416">
    <property type="entry name" value="GbpA_2"/>
    <property type="match status" value="1"/>
</dbReference>
<dbReference type="InterPro" id="IPR036573">
    <property type="entry name" value="CBM_sf_5/12"/>
</dbReference>
<dbReference type="AlphaFoldDB" id="A0A3Q0L029"/>
<evidence type="ECO:0000256" key="4">
    <source>
        <dbReference type="ARBA" id="ARBA00022801"/>
    </source>
</evidence>
<dbReference type="CDD" id="cd21177">
    <property type="entry name" value="LPMO_AA10"/>
    <property type="match status" value="1"/>
</dbReference>
<dbReference type="Proteomes" id="UP000002275">
    <property type="component" value="Chromosome II"/>
</dbReference>
<sequence length="401" mass="44193">MTITKGNRMKKALSLSLAGASVLAALSTFQVQAHGWVEYPSARQNTCYEDGGFWTNEIPNQACQAAFDASGAYPFVQRSEIAANVPNYRDMAHVKAIVPNGELCSAGDSAKAGLNIPSPYWQRTSITPDANNQIELVFFGKAPHNPSYWEFYLTKPSYDASLPLTWDDLELIDTAGDIFVDEQKRYRMKVTFPADRSGDAILYTRWQRIDVVGEGFYNCSDITLRSGGTTPPTDPTDPPTEPGNNLSVLGYFVPQGFGPVESGDTVRLRTFDATGAELVDISLAISANNTGTWAAELAGQFNGQQHKDWYIGIWHQGMNHYMYDSSNVFANQVHAPSANFSYALSLIKADTTPPTLPTNGWSKEKVYVAGDVVSHNGREWTAQWWTTGEEPGTTGEWGVWR</sequence>
<gene>
    <name evidence="7" type="ordered locus">VV2_1258</name>
</gene>